<dbReference type="InterPro" id="IPR036291">
    <property type="entry name" value="NAD(P)-bd_dom_sf"/>
</dbReference>
<accession>A0ABN1QSV1</accession>
<evidence type="ECO:0000259" key="1">
    <source>
        <dbReference type="Pfam" id="PF01370"/>
    </source>
</evidence>
<comment type="caution">
    <text evidence="2">The sequence shown here is derived from an EMBL/GenBank/DDBJ whole genome shotgun (WGS) entry which is preliminary data.</text>
</comment>
<dbReference type="PANTHER" id="PTHR48079:SF6">
    <property type="entry name" value="NAD(P)-BINDING DOMAIN-CONTAINING PROTEIN-RELATED"/>
    <property type="match status" value="1"/>
</dbReference>
<dbReference type="Pfam" id="PF01370">
    <property type="entry name" value="Epimerase"/>
    <property type="match status" value="1"/>
</dbReference>
<keyword evidence="3" id="KW-1185">Reference proteome</keyword>
<dbReference type="PANTHER" id="PTHR48079">
    <property type="entry name" value="PROTEIN YEEZ"/>
    <property type="match status" value="1"/>
</dbReference>
<organism evidence="2 3">
    <name type="scientific">Pseudonocardia zijingensis</name>
    <dbReference type="NCBI Taxonomy" id="153376"/>
    <lineage>
        <taxon>Bacteria</taxon>
        <taxon>Bacillati</taxon>
        <taxon>Actinomycetota</taxon>
        <taxon>Actinomycetes</taxon>
        <taxon>Pseudonocardiales</taxon>
        <taxon>Pseudonocardiaceae</taxon>
        <taxon>Pseudonocardia</taxon>
    </lineage>
</organism>
<dbReference type="InterPro" id="IPR051783">
    <property type="entry name" value="NAD(P)-dependent_oxidoreduct"/>
</dbReference>
<name>A0ABN1QSV1_9PSEU</name>
<reference evidence="2 3" key="1">
    <citation type="journal article" date="2019" name="Int. J. Syst. Evol. Microbiol.">
        <title>The Global Catalogue of Microorganisms (GCM) 10K type strain sequencing project: providing services to taxonomists for standard genome sequencing and annotation.</title>
        <authorList>
            <consortium name="The Broad Institute Genomics Platform"/>
            <consortium name="The Broad Institute Genome Sequencing Center for Infectious Disease"/>
            <person name="Wu L."/>
            <person name="Ma J."/>
        </authorList>
    </citation>
    <scope>NUCLEOTIDE SEQUENCE [LARGE SCALE GENOMIC DNA]</scope>
    <source>
        <strain evidence="2 3">JCM 11117</strain>
    </source>
</reference>
<protein>
    <submittedName>
        <fullName evidence="2">NAD(P)-dependent oxidoreductase</fullName>
    </submittedName>
</protein>
<dbReference type="SUPFAM" id="SSF51735">
    <property type="entry name" value="NAD(P)-binding Rossmann-fold domains"/>
    <property type="match status" value="1"/>
</dbReference>
<proteinExistence type="predicted"/>
<dbReference type="EMBL" id="BAAAHP010000134">
    <property type="protein sequence ID" value="GAA0946960.1"/>
    <property type="molecule type" value="Genomic_DNA"/>
</dbReference>
<dbReference type="Gene3D" id="3.40.50.720">
    <property type="entry name" value="NAD(P)-binding Rossmann-like Domain"/>
    <property type="match status" value="1"/>
</dbReference>
<feature type="domain" description="NAD-dependent epimerase/dehydratase" evidence="1">
    <location>
        <begin position="6"/>
        <end position="218"/>
    </location>
</feature>
<dbReference type="RefSeq" id="WP_343943558.1">
    <property type="nucleotide sequence ID" value="NZ_BAAAHP010000134.1"/>
</dbReference>
<evidence type="ECO:0000313" key="2">
    <source>
        <dbReference type="EMBL" id="GAA0946960.1"/>
    </source>
</evidence>
<gene>
    <name evidence="2" type="ORF">GCM10009559_45730</name>
</gene>
<dbReference type="InterPro" id="IPR001509">
    <property type="entry name" value="Epimerase_deHydtase"/>
</dbReference>
<evidence type="ECO:0000313" key="3">
    <source>
        <dbReference type="Proteomes" id="UP001499967"/>
    </source>
</evidence>
<dbReference type="Proteomes" id="UP001499967">
    <property type="component" value="Unassembled WGS sequence"/>
</dbReference>
<sequence length="291" mass="30008">MSALRILLAGSTGVVGSRLVPLLVAAGHHVTALTRRPERVAALRAAGAHPAVVDVRDAGALAATVRAAAPDVVLHQLTDLAAADLSANSELRVTGTRHLVDAALAAGARRIVAQSIAWAYAGGAEPADEGTPLDLDAPEPRAGTIRGIAALEAAVSEAPEWVVLRYGMFYGPDTWFAPDGLRADDARAGRLVADGDVTSFLHVDDAAAAAVAALGWPSGAVNVCDDEPAPARDWVPAFCAAVGAPPPAPASGAPRRPWARGESNRLAREQLGWIPAHPSWRTGFSLAAARW</sequence>